<protein>
    <submittedName>
        <fullName evidence="2">Uncharacterized protein</fullName>
    </submittedName>
</protein>
<sequence length="442" mass="49442">MTKKKIATGYLAIEDNGVEVWSTALVEAVYVTCSEEIQRLKKVGTEKVVKMIPICEHCRIRELSCKPKAGVRTDRISCSNCSSKNPCSRPADYMWKTLGATWTKEYSVTLNQFRDWYPKVMAPKSIYVIKDSDGGAKPEVRTGKGGKTAKTESRDQGESPDSPEDKEDKEGDKEGDGDGDGNGDGDNGNEEDDEQGDDQDPSPSTSRKRSQGSSCAASIPNWFAFQKPPESSMHDFHLAENTRLKKELESVKARLRDCLLDSDLYRTNYNSTLSVQTGVALENERLQTRLLEFEKIVGEFMEDAMEKQTDIAQFRQGSGALYSVLDVLQGQNEEFRQHLNRLMHDSLLLRLRLDIDGHPESRLQKDMNDKLREMAVGVLNLPGPVWTTAEKERIETIFNPAEGSSGIKRPGGDLEEESESRMKRARMLLKGKSVGRLGSEST</sequence>
<evidence type="ECO:0000313" key="3">
    <source>
        <dbReference type="Proteomes" id="UP000054477"/>
    </source>
</evidence>
<keyword evidence="3" id="KW-1185">Reference proteome</keyword>
<accession>A0A0C9X8E9</accession>
<evidence type="ECO:0000313" key="2">
    <source>
        <dbReference type="EMBL" id="KIJ97683.1"/>
    </source>
</evidence>
<name>A0A0C9X8E9_9AGAR</name>
<dbReference type="EMBL" id="KN838686">
    <property type="protein sequence ID" value="KIJ97683.1"/>
    <property type="molecule type" value="Genomic_DNA"/>
</dbReference>
<proteinExistence type="predicted"/>
<organism evidence="2 3">
    <name type="scientific">Laccaria amethystina LaAM-08-1</name>
    <dbReference type="NCBI Taxonomy" id="1095629"/>
    <lineage>
        <taxon>Eukaryota</taxon>
        <taxon>Fungi</taxon>
        <taxon>Dikarya</taxon>
        <taxon>Basidiomycota</taxon>
        <taxon>Agaricomycotina</taxon>
        <taxon>Agaricomycetes</taxon>
        <taxon>Agaricomycetidae</taxon>
        <taxon>Agaricales</taxon>
        <taxon>Agaricineae</taxon>
        <taxon>Hydnangiaceae</taxon>
        <taxon>Laccaria</taxon>
    </lineage>
</organism>
<feature type="compositionally biased region" description="Acidic residues" evidence="1">
    <location>
        <begin position="177"/>
        <end position="200"/>
    </location>
</feature>
<feature type="compositionally biased region" description="Basic and acidic residues" evidence="1">
    <location>
        <begin position="166"/>
        <end position="176"/>
    </location>
</feature>
<reference evidence="2 3" key="1">
    <citation type="submission" date="2014-04" db="EMBL/GenBank/DDBJ databases">
        <authorList>
            <consortium name="DOE Joint Genome Institute"/>
            <person name="Kuo A."/>
            <person name="Kohler A."/>
            <person name="Nagy L.G."/>
            <person name="Floudas D."/>
            <person name="Copeland A."/>
            <person name="Barry K.W."/>
            <person name="Cichocki N."/>
            <person name="Veneault-Fourrey C."/>
            <person name="LaButti K."/>
            <person name="Lindquist E.A."/>
            <person name="Lipzen A."/>
            <person name="Lundell T."/>
            <person name="Morin E."/>
            <person name="Murat C."/>
            <person name="Sun H."/>
            <person name="Tunlid A."/>
            <person name="Henrissat B."/>
            <person name="Grigoriev I.V."/>
            <person name="Hibbett D.S."/>
            <person name="Martin F."/>
            <person name="Nordberg H.P."/>
            <person name="Cantor M.N."/>
            <person name="Hua S.X."/>
        </authorList>
    </citation>
    <scope>NUCLEOTIDE SEQUENCE [LARGE SCALE GENOMIC DNA]</scope>
    <source>
        <strain evidence="2 3">LaAM-08-1</strain>
    </source>
</reference>
<dbReference type="Proteomes" id="UP000054477">
    <property type="component" value="Unassembled WGS sequence"/>
</dbReference>
<feature type="region of interest" description="Disordered" evidence="1">
    <location>
        <begin position="399"/>
        <end position="442"/>
    </location>
</feature>
<dbReference type="HOGENOM" id="CLU_683469_0_0_1"/>
<gene>
    <name evidence="2" type="ORF">K443DRAFT_681322</name>
</gene>
<dbReference type="OrthoDB" id="10429787at2759"/>
<evidence type="ECO:0000256" key="1">
    <source>
        <dbReference type="SAM" id="MobiDB-lite"/>
    </source>
</evidence>
<feature type="compositionally biased region" description="Basic and acidic residues" evidence="1">
    <location>
        <begin position="131"/>
        <end position="142"/>
    </location>
</feature>
<feature type="region of interest" description="Disordered" evidence="1">
    <location>
        <begin position="131"/>
        <end position="214"/>
    </location>
</feature>
<reference evidence="3" key="2">
    <citation type="submission" date="2015-01" db="EMBL/GenBank/DDBJ databases">
        <title>Evolutionary Origins and Diversification of the Mycorrhizal Mutualists.</title>
        <authorList>
            <consortium name="DOE Joint Genome Institute"/>
            <consortium name="Mycorrhizal Genomics Consortium"/>
            <person name="Kohler A."/>
            <person name="Kuo A."/>
            <person name="Nagy L.G."/>
            <person name="Floudas D."/>
            <person name="Copeland A."/>
            <person name="Barry K.W."/>
            <person name="Cichocki N."/>
            <person name="Veneault-Fourrey C."/>
            <person name="LaButti K."/>
            <person name="Lindquist E.A."/>
            <person name="Lipzen A."/>
            <person name="Lundell T."/>
            <person name="Morin E."/>
            <person name="Murat C."/>
            <person name="Riley R."/>
            <person name="Ohm R."/>
            <person name="Sun H."/>
            <person name="Tunlid A."/>
            <person name="Henrissat B."/>
            <person name="Grigoriev I.V."/>
            <person name="Hibbett D.S."/>
            <person name="Martin F."/>
        </authorList>
    </citation>
    <scope>NUCLEOTIDE SEQUENCE [LARGE SCALE GENOMIC DNA]</scope>
    <source>
        <strain evidence="3">LaAM-08-1</strain>
    </source>
</reference>
<dbReference type="AlphaFoldDB" id="A0A0C9X8E9"/>